<feature type="compositionally biased region" description="Polar residues" evidence="1">
    <location>
        <begin position="1"/>
        <end position="26"/>
    </location>
</feature>
<feature type="region of interest" description="Disordered" evidence="1">
    <location>
        <begin position="1"/>
        <end position="44"/>
    </location>
</feature>
<dbReference type="AlphaFoldDB" id="A0A3P6F7R0"/>
<reference evidence="2" key="1">
    <citation type="submission" date="2018-11" db="EMBL/GenBank/DDBJ databases">
        <authorList>
            <consortium name="Genoscope - CEA"/>
            <person name="William W."/>
        </authorList>
    </citation>
    <scope>NUCLEOTIDE SEQUENCE</scope>
</reference>
<protein>
    <submittedName>
        <fullName evidence="2">Uncharacterized protein</fullName>
    </submittedName>
</protein>
<name>A0A3P6F7R0_BRAOL</name>
<organism evidence="2">
    <name type="scientific">Brassica oleracea</name>
    <name type="common">Wild cabbage</name>
    <dbReference type="NCBI Taxonomy" id="3712"/>
    <lineage>
        <taxon>Eukaryota</taxon>
        <taxon>Viridiplantae</taxon>
        <taxon>Streptophyta</taxon>
        <taxon>Embryophyta</taxon>
        <taxon>Tracheophyta</taxon>
        <taxon>Spermatophyta</taxon>
        <taxon>Magnoliopsida</taxon>
        <taxon>eudicotyledons</taxon>
        <taxon>Gunneridae</taxon>
        <taxon>Pentapetalae</taxon>
        <taxon>rosids</taxon>
        <taxon>malvids</taxon>
        <taxon>Brassicales</taxon>
        <taxon>Brassicaceae</taxon>
        <taxon>Brassiceae</taxon>
        <taxon>Brassica</taxon>
    </lineage>
</organism>
<dbReference type="EMBL" id="LR031878">
    <property type="protein sequence ID" value="VDD48648.1"/>
    <property type="molecule type" value="Genomic_DNA"/>
</dbReference>
<evidence type="ECO:0000313" key="2">
    <source>
        <dbReference type="EMBL" id="VDD48648.1"/>
    </source>
</evidence>
<accession>A0A3P6F7R0</accession>
<proteinExistence type="predicted"/>
<evidence type="ECO:0000256" key="1">
    <source>
        <dbReference type="SAM" id="MobiDB-lite"/>
    </source>
</evidence>
<gene>
    <name evidence="2" type="ORF">BOLC1T01037H</name>
</gene>
<sequence>MGQDYSYSQPSWSEDYYRNTTDSGYSQAEADILEDQAESRYNNA</sequence>